<reference evidence="2" key="1">
    <citation type="submission" date="2020-11" db="EMBL/GenBank/DDBJ databases">
        <title>Carbohydrate-dependent, anaerobic sulfur respiration: A novel catabolism in halophilic archaea.</title>
        <authorList>
            <person name="Sorokin D.Y."/>
            <person name="Messina E."/>
            <person name="Smedile F."/>
            <person name="La Cono V."/>
            <person name="Hallsworth J.E."/>
            <person name="Yakimov M.M."/>
        </authorList>
    </citation>
    <scope>NUCLEOTIDE SEQUENCE</scope>
    <source>
        <strain evidence="2">AArc-S</strain>
    </source>
</reference>
<gene>
    <name evidence="2" type="primary">lplA</name>
    <name evidence="2" type="ORF">AArcS_0182</name>
</gene>
<dbReference type="EMBL" id="CP064786">
    <property type="protein sequence ID" value="QSG01422.1"/>
    <property type="molecule type" value="Genomic_DNA"/>
</dbReference>
<organism evidence="2 3">
    <name type="scientific">Natranaeroarchaeum sulfidigenes</name>
    <dbReference type="NCBI Taxonomy" id="2784880"/>
    <lineage>
        <taxon>Archaea</taxon>
        <taxon>Methanobacteriati</taxon>
        <taxon>Methanobacteriota</taxon>
        <taxon>Stenosarchaea group</taxon>
        <taxon>Halobacteria</taxon>
        <taxon>Halobacteriales</taxon>
        <taxon>Natronoarchaeaceae</taxon>
        <taxon>Natranaeroarchaeum</taxon>
    </lineage>
</organism>
<dbReference type="Gene3D" id="3.30.930.10">
    <property type="entry name" value="Bira Bifunctional Protein, Domain 2"/>
    <property type="match status" value="1"/>
</dbReference>
<dbReference type="SUPFAM" id="SSF55681">
    <property type="entry name" value="Class II aaRS and biotin synthetases"/>
    <property type="match status" value="1"/>
</dbReference>
<proteinExistence type="predicted"/>
<sequence>MRLVRGRAATPTADRSATATILGRTAESREPALRVWTPHRQVAFGRRDANEEGYDAAREAARVRGFTPTERSVGGRAVAYTGTTLAFEHARPIDDLRQGLSERYDDATTTVQQALAGLGVDATAGEPPNAFCPGSHSLQADGKIVGIAQRVRSGAALVSGIVVVDNRAAIREVLDPVYDALGVPFDPHSVGSVAGAGGPAEPGAVARALEDAFVGDETRSVLSVGEFVDAED</sequence>
<evidence type="ECO:0000259" key="1">
    <source>
        <dbReference type="PROSITE" id="PS51733"/>
    </source>
</evidence>
<dbReference type="PROSITE" id="PS51733">
    <property type="entry name" value="BPL_LPL_CATALYTIC"/>
    <property type="match status" value="1"/>
</dbReference>
<protein>
    <submittedName>
        <fullName evidence="2">Lipoate-protein ligase A</fullName>
    </submittedName>
</protein>
<dbReference type="Proteomes" id="UP000663586">
    <property type="component" value="Chromosome"/>
</dbReference>
<feature type="domain" description="BPL/LPL catalytic" evidence="1">
    <location>
        <begin position="27"/>
        <end position="221"/>
    </location>
</feature>
<dbReference type="InterPro" id="IPR045864">
    <property type="entry name" value="aa-tRNA-synth_II/BPL/LPL"/>
</dbReference>
<dbReference type="AlphaFoldDB" id="A0A897MM18"/>
<dbReference type="GeneID" id="70683571"/>
<keyword evidence="2" id="KW-0436">Ligase</keyword>
<accession>A0A897MM18</accession>
<name>A0A897MM18_9EURY</name>
<keyword evidence="3" id="KW-1185">Reference proteome</keyword>
<dbReference type="KEGG" id="hara:AArcS_0182"/>
<dbReference type="GO" id="GO:0016874">
    <property type="term" value="F:ligase activity"/>
    <property type="evidence" value="ECO:0007669"/>
    <property type="project" value="UniProtKB-KW"/>
</dbReference>
<dbReference type="Pfam" id="PF21948">
    <property type="entry name" value="LplA-B_cat"/>
    <property type="match status" value="1"/>
</dbReference>
<evidence type="ECO:0000313" key="3">
    <source>
        <dbReference type="Proteomes" id="UP000663586"/>
    </source>
</evidence>
<evidence type="ECO:0000313" key="2">
    <source>
        <dbReference type="EMBL" id="QSG01422.1"/>
    </source>
</evidence>
<dbReference type="RefSeq" id="WP_238478552.1">
    <property type="nucleotide sequence ID" value="NZ_CP064786.1"/>
</dbReference>
<dbReference type="InterPro" id="IPR004143">
    <property type="entry name" value="BPL_LPL_catalytic"/>
</dbReference>